<sequence>MATGIKPSTRGRGGRSRSRSPKRRKPSTSPSPPRSKRSTKPLPSQEAAYNGNSDSGPVEKPVEKEKPNFNQTGLLAREANMVEGTNIVLKYNEPADARKPPQKADWRLFIFKGKDLLASTPLYSRSCWLFGREVKIADMVLEHPSASKQHAVLQFRHTTRTNEFGDAKSQVRPYLIDLESSNGTFLHKKRIEGSRYVELMPYDVFSFGTSEREYVLMKGDGSDK</sequence>
<dbReference type="Pfam" id="PF00498">
    <property type="entry name" value="FHA"/>
    <property type="match status" value="1"/>
</dbReference>
<dbReference type="Proteomes" id="UP001360953">
    <property type="component" value="Unassembled WGS sequence"/>
</dbReference>
<dbReference type="PANTHER" id="PTHR23308">
    <property type="entry name" value="NUCLEAR INHIBITOR OF PROTEIN PHOSPHATASE-1"/>
    <property type="match status" value="1"/>
</dbReference>
<evidence type="ECO:0000313" key="4">
    <source>
        <dbReference type="Proteomes" id="UP001360953"/>
    </source>
</evidence>
<dbReference type="PROSITE" id="PS50006">
    <property type="entry name" value="FHA_DOMAIN"/>
    <property type="match status" value="1"/>
</dbReference>
<dbReference type="SUPFAM" id="SSF49879">
    <property type="entry name" value="SMAD/FHA domain"/>
    <property type="match status" value="1"/>
</dbReference>
<dbReference type="SMART" id="SM00240">
    <property type="entry name" value="FHA"/>
    <property type="match status" value="1"/>
</dbReference>
<evidence type="ECO:0000313" key="3">
    <source>
        <dbReference type="EMBL" id="KAK7529822.1"/>
    </source>
</evidence>
<dbReference type="InterPro" id="IPR008984">
    <property type="entry name" value="SMAD_FHA_dom_sf"/>
</dbReference>
<keyword evidence="4" id="KW-1185">Reference proteome</keyword>
<comment type="caution">
    <text evidence="3">The sequence shown here is derived from an EMBL/GenBank/DDBJ whole genome shotgun (WGS) entry which is preliminary data.</text>
</comment>
<dbReference type="GeneID" id="92036370"/>
<name>A0ABR1L3L8_9PEZI</name>
<feature type="compositionally biased region" description="Basic residues" evidence="1">
    <location>
        <begin position="12"/>
        <end position="26"/>
    </location>
</feature>
<feature type="domain" description="FHA" evidence="2">
    <location>
        <begin position="128"/>
        <end position="191"/>
    </location>
</feature>
<evidence type="ECO:0000259" key="2">
    <source>
        <dbReference type="PROSITE" id="PS50006"/>
    </source>
</evidence>
<dbReference type="RefSeq" id="XP_066650188.1">
    <property type="nucleotide sequence ID" value="XM_066803464.1"/>
</dbReference>
<proteinExistence type="predicted"/>
<reference evidence="3 4" key="1">
    <citation type="submission" date="2024-04" db="EMBL/GenBank/DDBJ databases">
        <title>Phyllosticta paracitricarpa is synonymous to the EU quarantine fungus P. citricarpa based on phylogenomic analyses.</title>
        <authorList>
            <consortium name="Lawrence Berkeley National Laboratory"/>
            <person name="Van ingen-buijs V.A."/>
            <person name="Van westerhoven A.C."/>
            <person name="Haridas S."/>
            <person name="Skiadas P."/>
            <person name="Martin F."/>
            <person name="Groenewald J.Z."/>
            <person name="Crous P.W."/>
            <person name="Seidl M.F."/>
        </authorList>
    </citation>
    <scope>NUCLEOTIDE SEQUENCE [LARGE SCALE GENOMIC DNA]</scope>
    <source>
        <strain evidence="3 4">CPC 17464</strain>
    </source>
</reference>
<feature type="compositionally biased region" description="Low complexity" evidence="1">
    <location>
        <begin position="1"/>
        <end position="10"/>
    </location>
</feature>
<dbReference type="InterPro" id="IPR000253">
    <property type="entry name" value="FHA_dom"/>
</dbReference>
<evidence type="ECO:0000256" key="1">
    <source>
        <dbReference type="SAM" id="MobiDB-lite"/>
    </source>
</evidence>
<protein>
    <submittedName>
        <fullName evidence="3">SMAD/FHA domain-containing protein</fullName>
    </submittedName>
</protein>
<feature type="region of interest" description="Disordered" evidence="1">
    <location>
        <begin position="1"/>
        <end position="73"/>
    </location>
</feature>
<accession>A0ABR1L3L8</accession>
<dbReference type="EMBL" id="JBBPEH010000015">
    <property type="protein sequence ID" value="KAK7529822.1"/>
    <property type="molecule type" value="Genomic_DNA"/>
</dbReference>
<gene>
    <name evidence="3" type="ORF">J3D65DRAFT_672224</name>
</gene>
<dbReference type="Gene3D" id="2.60.200.20">
    <property type="match status" value="1"/>
</dbReference>
<dbReference type="InterPro" id="IPR050923">
    <property type="entry name" value="Cell_Proc_Reg/RNA_Proc"/>
</dbReference>
<organism evidence="3 4">
    <name type="scientific">Phyllosticta citribraziliensis</name>
    <dbReference type="NCBI Taxonomy" id="989973"/>
    <lineage>
        <taxon>Eukaryota</taxon>
        <taxon>Fungi</taxon>
        <taxon>Dikarya</taxon>
        <taxon>Ascomycota</taxon>
        <taxon>Pezizomycotina</taxon>
        <taxon>Dothideomycetes</taxon>
        <taxon>Dothideomycetes incertae sedis</taxon>
        <taxon>Botryosphaeriales</taxon>
        <taxon>Phyllostictaceae</taxon>
        <taxon>Phyllosticta</taxon>
    </lineage>
</organism>